<reference evidence="1" key="3">
    <citation type="submission" date="2018-05" db="EMBL/GenBank/DDBJ databases">
        <title>OgluRS3 (Oryza glumaepatula Reference Sequence Version 3).</title>
        <authorList>
            <person name="Zhang J."/>
            <person name="Kudrna D."/>
            <person name="Lee S."/>
            <person name="Talag J."/>
            <person name="Welchert J."/>
            <person name="Wing R.A."/>
        </authorList>
    </citation>
    <scope>NUCLEOTIDE SEQUENCE [LARGE SCALE GENOMIC DNA]</scope>
</reference>
<dbReference type="Proteomes" id="UP000026961">
    <property type="component" value="Chromosome 1"/>
</dbReference>
<dbReference type="Gramene" id="OGLUM01G23760.1">
    <property type="protein sequence ID" value="OGLUM01G23760.1"/>
    <property type="gene ID" value="OGLUM01G23760"/>
</dbReference>
<evidence type="ECO:0000313" key="2">
    <source>
        <dbReference type="Proteomes" id="UP000026961"/>
    </source>
</evidence>
<reference evidence="1" key="1">
    <citation type="submission" date="2013-08" db="EMBL/GenBank/DDBJ databases">
        <title>Oryza genome evolution.</title>
        <authorList>
            <person name="Wing R.A."/>
            <person name="Panaud O."/>
            <person name="Oliveira A.C."/>
        </authorList>
    </citation>
    <scope>NUCLEOTIDE SEQUENCE</scope>
</reference>
<organism evidence="1">
    <name type="scientific">Oryza glumipatula</name>
    <dbReference type="NCBI Taxonomy" id="40148"/>
    <lineage>
        <taxon>Eukaryota</taxon>
        <taxon>Viridiplantae</taxon>
        <taxon>Streptophyta</taxon>
        <taxon>Embryophyta</taxon>
        <taxon>Tracheophyta</taxon>
        <taxon>Spermatophyta</taxon>
        <taxon>Magnoliopsida</taxon>
        <taxon>Liliopsida</taxon>
        <taxon>Poales</taxon>
        <taxon>Poaceae</taxon>
        <taxon>BOP clade</taxon>
        <taxon>Oryzoideae</taxon>
        <taxon>Oryzeae</taxon>
        <taxon>Oryzinae</taxon>
        <taxon>Oryza</taxon>
    </lineage>
</organism>
<dbReference type="AlphaFoldDB" id="A0A0D9YAR4"/>
<dbReference type="EnsemblPlants" id="OGLUM01G23760.1">
    <property type="protein sequence ID" value="OGLUM01G23760.1"/>
    <property type="gene ID" value="OGLUM01G23760"/>
</dbReference>
<proteinExistence type="predicted"/>
<reference evidence="1" key="2">
    <citation type="submission" date="2015-04" db="UniProtKB">
        <authorList>
            <consortium name="EnsemblPlants"/>
        </authorList>
    </citation>
    <scope>IDENTIFICATION</scope>
</reference>
<protein>
    <submittedName>
        <fullName evidence="1">Uncharacterized protein</fullName>
    </submittedName>
</protein>
<name>A0A0D9YAR4_9ORYZ</name>
<sequence length="86" mass="9875">MANVKVSRFKNCDCKRGKEHLRQGKLVKTIADIVGPTLSFFTFKKYTWAGGTLHNTSTRQDQLWVLQNQSNSEDIIPWTNNWSMTG</sequence>
<keyword evidence="2" id="KW-1185">Reference proteome</keyword>
<accession>A0A0D9YAR4</accession>
<evidence type="ECO:0000313" key="1">
    <source>
        <dbReference type="EnsemblPlants" id="OGLUM01G23760.1"/>
    </source>
</evidence>
<dbReference type="HOGENOM" id="CLU_2501576_0_0_1"/>